<dbReference type="Proteomes" id="UP001596058">
    <property type="component" value="Unassembled WGS sequence"/>
</dbReference>
<dbReference type="Gene3D" id="1.10.10.10">
    <property type="entry name" value="Winged helix-like DNA-binding domain superfamily/Winged helix DNA-binding domain"/>
    <property type="match status" value="1"/>
</dbReference>
<dbReference type="CDD" id="cd15831">
    <property type="entry name" value="BTAD"/>
    <property type="match status" value="1"/>
</dbReference>
<dbReference type="SUPFAM" id="SSF48452">
    <property type="entry name" value="TPR-like"/>
    <property type="match status" value="1"/>
</dbReference>
<name>A0ABW1CT56_9ACTN</name>
<dbReference type="PANTHER" id="PTHR35807:SF1">
    <property type="entry name" value="TRANSCRIPTIONAL REGULATOR REDD"/>
    <property type="match status" value="1"/>
</dbReference>
<dbReference type="InterPro" id="IPR041664">
    <property type="entry name" value="AAA_16"/>
</dbReference>
<organism evidence="7 8">
    <name type="scientific">Nonomuraea insulae</name>
    <dbReference type="NCBI Taxonomy" id="1616787"/>
    <lineage>
        <taxon>Bacteria</taxon>
        <taxon>Bacillati</taxon>
        <taxon>Actinomycetota</taxon>
        <taxon>Actinomycetes</taxon>
        <taxon>Streptosporangiales</taxon>
        <taxon>Streptosporangiaceae</taxon>
        <taxon>Nonomuraea</taxon>
    </lineage>
</organism>
<feature type="DNA-binding region" description="OmpR/PhoB-type" evidence="5">
    <location>
        <begin position="1"/>
        <end position="91"/>
    </location>
</feature>
<dbReference type="SUPFAM" id="SSF52540">
    <property type="entry name" value="P-loop containing nucleoside triphosphate hydrolases"/>
    <property type="match status" value="1"/>
</dbReference>
<dbReference type="InterPro" id="IPR001867">
    <property type="entry name" value="OmpR/PhoB-type_DNA-bd"/>
</dbReference>
<dbReference type="InterPro" id="IPR027417">
    <property type="entry name" value="P-loop_NTPase"/>
</dbReference>
<dbReference type="InterPro" id="IPR051677">
    <property type="entry name" value="AfsR-DnrI-RedD_regulator"/>
</dbReference>
<dbReference type="InterPro" id="IPR036388">
    <property type="entry name" value="WH-like_DNA-bd_sf"/>
</dbReference>
<dbReference type="InterPro" id="IPR042197">
    <property type="entry name" value="Apaf_helical"/>
</dbReference>
<dbReference type="Pfam" id="PF00486">
    <property type="entry name" value="Trans_reg_C"/>
    <property type="match status" value="1"/>
</dbReference>
<evidence type="ECO:0000256" key="4">
    <source>
        <dbReference type="ARBA" id="ARBA00023163"/>
    </source>
</evidence>
<evidence type="ECO:0000256" key="1">
    <source>
        <dbReference type="ARBA" id="ARBA00005820"/>
    </source>
</evidence>
<proteinExistence type="inferred from homology"/>
<dbReference type="InterPro" id="IPR016032">
    <property type="entry name" value="Sig_transdc_resp-reg_C-effctor"/>
</dbReference>
<reference evidence="8" key="1">
    <citation type="journal article" date="2019" name="Int. J. Syst. Evol. Microbiol.">
        <title>The Global Catalogue of Microorganisms (GCM) 10K type strain sequencing project: providing services to taxonomists for standard genome sequencing and annotation.</title>
        <authorList>
            <consortium name="The Broad Institute Genomics Platform"/>
            <consortium name="The Broad Institute Genome Sequencing Center for Infectious Disease"/>
            <person name="Wu L."/>
            <person name="Ma J."/>
        </authorList>
    </citation>
    <scope>NUCLEOTIDE SEQUENCE [LARGE SCALE GENOMIC DNA]</scope>
    <source>
        <strain evidence="8">CCUG 53903</strain>
    </source>
</reference>
<dbReference type="InterPro" id="IPR005158">
    <property type="entry name" value="BTAD"/>
</dbReference>
<dbReference type="PROSITE" id="PS51755">
    <property type="entry name" value="OMPR_PHOB"/>
    <property type="match status" value="1"/>
</dbReference>
<dbReference type="SMART" id="SM00862">
    <property type="entry name" value="Trans_reg_C"/>
    <property type="match status" value="1"/>
</dbReference>
<keyword evidence="8" id="KW-1185">Reference proteome</keyword>
<evidence type="ECO:0000259" key="6">
    <source>
        <dbReference type="PROSITE" id="PS51755"/>
    </source>
</evidence>
<dbReference type="EMBL" id="JBHSPA010000040">
    <property type="protein sequence ID" value="MFC5828754.1"/>
    <property type="molecule type" value="Genomic_DNA"/>
</dbReference>
<sequence>MTLSVLGSLEIYIGGRKIALTPQRRALLATLAIEANHVVSIDRLLDEIWGEAPSQTAAGRVRTLVSDVRMALGAVGPKVIVTRNSGYLLDLEHTELDVTAFTALTQEANLAHSQGRAEAAIELFDEALDLWRGEPLADLRGPLGISETQRLLGVRRAAIEARAEIKLARGQHVDVIAEMTSLAGEYPLSERPHALLMHALHACGRPAEALRTYRDLHSRFVAELGIEPSLQLRELHQKLLADDLVPGPAEWHRGARLWRRLCLLPPDIGDFIGRSAEIKSITAAWKKRASSPAIVAISGFPGVGKTTLALHVAHQSRSRFADGQLYAHLHGASAAPREPAEVLAEMLSSLGVDGAHIPDGAEERAALFRDRIADREVLIVLDDARDEAQVEPLLPGTPNCGILITSRGPLSGLPGTQRVALEVPSEDEACDLLRSAIGQERISREPQAAREILQRCGRLPLAVRIAGARLAARPSWPLRQLAARLSDDSTRLDELVARRMDLRASIQLSYDMLSAADRRAFRLIGVASLDTLTDWSITALLGVPAREADRSVETLVAVGLMTAHDIDAAGQPRYQCHNLIRDFAIDVADETASQQELREAMARLVLAATARVRAATSAMPLPLIPMDLDAMPRTEPSRADRSWLGAERANLTALVLSAARTGNVRAAADLVAWTAPFLLASGHYNEATHMLDAVHLAATHAGDSATGTRMGLLRLQRVEDERVAAGAGRMHVKSGTHRGSEVG</sequence>
<dbReference type="Pfam" id="PF03704">
    <property type="entry name" value="BTAD"/>
    <property type="match status" value="1"/>
</dbReference>
<comment type="similarity">
    <text evidence="1">Belongs to the AfsR/DnrI/RedD regulatory family.</text>
</comment>
<keyword evidence="3 5" id="KW-0238">DNA-binding</keyword>
<dbReference type="InterPro" id="IPR011990">
    <property type="entry name" value="TPR-like_helical_dom_sf"/>
</dbReference>
<evidence type="ECO:0000313" key="7">
    <source>
        <dbReference type="EMBL" id="MFC5828754.1"/>
    </source>
</evidence>
<dbReference type="SUPFAM" id="SSF46894">
    <property type="entry name" value="C-terminal effector domain of the bipartite response regulators"/>
    <property type="match status" value="1"/>
</dbReference>
<keyword evidence="4" id="KW-0804">Transcription</keyword>
<dbReference type="PANTHER" id="PTHR35807">
    <property type="entry name" value="TRANSCRIPTIONAL REGULATOR REDD-RELATED"/>
    <property type="match status" value="1"/>
</dbReference>
<evidence type="ECO:0000256" key="3">
    <source>
        <dbReference type="ARBA" id="ARBA00023125"/>
    </source>
</evidence>
<dbReference type="Gene3D" id="1.10.8.430">
    <property type="entry name" value="Helical domain of apoptotic protease-activating factors"/>
    <property type="match status" value="1"/>
</dbReference>
<dbReference type="Pfam" id="PF13191">
    <property type="entry name" value="AAA_16"/>
    <property type="match status" value="1"/>
</dbReference>
<evidence type="ECO:0000256" key="5">
    <source>
        <dbReference type="PROSITE-ProRule" id="PRU01091"/>
    </source>
</evidence>
<dbReference type="SMART" id="SM01043">
    <property type="entry name" value="BTAD"/>
    <property type="match status" value="1"/>
</dbReference>
<keyword evidence="2" id="KW-0805">Transcription regulation</keyword>
<accession>A0ABW1CT56</accession>
<evidence type="ECO:0000256" key="2">
    <source>
        <dbReference type="ARBA" id="ARBA00023015"/>
    </source>
</evidence>
<feature type="domain" description="OmpR/PhoB-type" evidence="6">
    <location>
        <begin position="1"/>
        <end position="91"/>
    </location>
</feature>
<dbReference type="PRINTS" id="PR00364">
    <property type="entry name" value="DISEASERSIST"/>
</dbReference>
<dbReference type="RefSeq" id="WP_379518267.1">
    <property type="nucleotide sequence ID" value="NZ_JBHSPA010000040.1"/>
</dbReference>
<protein>
    <submittedName>
        <fullName evidence="7">BTAD domain-containing putative transcriptional regulator</fullName>
    </submittedName>
</protein>
<evidence type="ECO:0000313" key="8">
    <source>
        <dbReference type="Proteomes" id="UP001596058"/>
    </source>
</evidence>
<comment type="caution">
    <text evidence="7">The sequence shown here is derived from an EMBL/GenBank/DDBJ whole genome shotgun (WGS) entry which is preliminary data.</text>
</comment>
<dbReference type="Gene3D" id="3.40.50.300">
    <property type="entry name" value="P-loop containing nucleotide triphosphate hydrolases"/>
    <property type="match status" value="1"/>
</dbReference>
<dbReference type="Gene3D" id="1.25.40.10">
    <property type="entry name" value="Tetratricopeptide repeat domain"/>
    <property type="match status" value="1"/>
</dbReference>
<gene>
    <name evidence="7" type="ORF">ACFPZ3_33220</name>
</gene>